<gene>
    <name evidence="1" type="ORF">BJ138DRAFT_238749</name>
</gene>
<accession>A0ACB8A9B9</accession>
<reference evidence="1" key="1">
    <citation type="journal article" date="2021" name="New Phytol.">
        <title>Evolutionary innovations through gain and loss of genes in the ectomycorrhizal Boletales.</title>
        <authorList>
            <person name="Wu G."/>
            <person name="Miyauchi S."/>
            <person name="Morin E."/>
            <person name="Kuo A."/>
            <person name="Drula E."/>
            <person name="Varga T."/>
            <person name="Kohler A."/>
            <person name="Feng B."/>
            <person name="Cao Y."/>
            <person name="Lipzen A."/>
            <person name="Daum C."/>
            <person name="Hundley H."/>
            <person name="Pangilinan J."/>
            <person name="Johnson J."/>
            <person name="Barry K."/>
            <person name="LaButti K."/>
            <person name="Ng V."/>
            <person name="Ahrendt S."/>
            <person name="Min B."/>
            <person name="Choi I.G."/>
            <person name="Park H."/>
            <person name="Plett J.M."/>
            <person name="Magnuson J."/>
            <person name="Spatafora J.W."/>
            <person name="Nagy L.G."/>
            <person name="Henrissat B."/>
            <person name="Grigoriev I.V."/>
            <person name="Yang Z.L."/>
            <person name="Xu J."/>
            <person name="Martin F.M."/>
        </authorList>
    </citation>
    <scope>NUCLEOTIDE SEQUENCE</scope>
    <source>
        <strain evidence="1">ATCC 28755</strain>
    </source>
</reference>
<evidence type="ECO:0000313" key="1">
    <source>
        <dbReference type="EMBL" id="KAH7909302.1"/>
    </source>
</evidence>
<proteinExistence type="predicted"/>
<dbReference type="Proteomes" id="UP000790377">
    <property type="component" value="Unassembled WGS sequence"/>
</dbReference>
<evidence type="ECO:0000313" key="2">
    <source>
        <dbReference type="Proteomes" id="UP000790377"/>
    </source>
</evidence>
<protein>
    <submittedName>
        <fullName evidence="1">Uncharacterized protein</fullName>
    </submittedName>
</protein>
<sequence>MSEQAGEAVPAAQKSSWTSFVKSLASFSGDLSSMTAPPFILSPTSLTEFPAYWCERPELFAAIADGKTEEERSLIVLKWFISTLKGQYTSRNESMGSEKKPLNPVLGELFYGSWPSNAARGGETTLVVEQVSHHPPITAYRIANTAKGVVLAGHNAQKTSFSAGSIIVKQVGHAVLTVSLPSGQTEEYLITLPRLRIDGIWYGSPYIELAETSYIQSSSGWLSTIEYKGKGYFSGKSHSFKATVTPPAQISGVQPHVIEGTWHTTSKDLKTSATFHDVTTSKEEVSVAEIDQQSEWESRRLWHGVAKGIREGDFESAAKDKSRIENEQRQRRKDEAAAGTTWQLKHFVHIDSDPVYERLGKLFKANPPTEDGYDYQNNGPYS</sequence>
<name>A0ACB8A9B9_9AGAM</name>
<comment type="caution">
    <text evidence="1">The sequence shown here is derived from an EMBL/GenBank/DDBJ whole genome shotgun (WGS) entry which is preliminary data.</text>
</comment>
<organism evidence="1 2">
    <name type="scientific">Hygrophoropsis aurantiaca</name>
    <dbReference type="NCBI Taxonomy" id="72124"/>
    <lineage>
        <taxon>Eukaryota</taxon>
        <taxon>Fungi</taxon>
        <taxon>Dikarya</taxon>
        <taxon>Basidiomycota</taxon>
        <taxon>Agaricomycotina</taxon>
        <taxon>Agaricomycetes</taxon>
        <taxon>Agaricomycetidae</taxon>
        <taxon>Boletales</taxon>
        <taxon>Coniophorineae</taxon>
        <taxon>Hygrophoropsidaceae</taxon>
        <taxon>Hygrophoropsis</taxon>
    </lineage>
</organism>
<dbReference type="EMBL" id="MU267767">
    <property type="protein sequence ID" value="KAH7909302.1"/>
    <property type="molecule type" value="Genomic_DNA"/>
</dbReference>
<keyword evidence="2" id="KW-1185">Reference proteome</keyword>